<dbReference type="GO" id="GO:0004673">
    <property type="term" value="F:protein histidine kinase activity"/>
    <property type="evidence" value="ECO:0007669"/>
    <property type="project" value="UniProtKB-EC"/>
</dbReference>
<evidence type="ECO:0000256" key="4">
    <source>
        <dbReference type="ARBA" id="ARBA00022679"/>
    </source>
</evidence>
<dbReference type="Proteomes" id="UP000248790">
    <property type="component" value="Unassembled WGS sequence"/>
</dbReference>
<evidence type="ECO:0000313" key="12">
    <source>
        <dbReference type="EMBL" id="RAJ93182.1"/>
    </source>
</evidence>
<comment type="caution">
    <text evidence="12">The sequence shown here is derived from an EMBL/GenBank/DDBJ whole genome shotgun (WGS) entry which is preliminary data.</text>
</comment>
<dbReference type="Pfam" id="PF13374">
    <property type="entry name" value="TPR_10"/>
    <property type="match status" value="1"/>
</dbReference>
<keyword evidence="9" id="KW-1133">Transmembrane helix</keyword>
<dbReference type="SMART" id="SM00028">
    <property type="entry name" value="TPR"/>
    <property type="match status" value="5"/>
</dbReference>
<comment type="catalytic activity">
    <reaction evidence="1">
        <text>ATP + protein L-histidine = ADP + protein N-phospho-L-histidine.</text>
        <dbReference type="EC" id="2.7.13.3"/>
    </reaction>
</comment>
<dbReference type="EMBL" id="QLMC01000006">
    <property type="protein sequence ID" value="RAJ93182.1"/>
    <property type="molecule type" value="Genomic_DNA"/>
</dbReference>
<gene>
    <name evidence="12" type="ORF">LX87_04694</name>
</gene>
<sequence length="598" mass="69102">MNLKLFLSLAIAILPIQGIAQTDFLPDSLRHAPDSVKTWTLREIGDSLIFAGQITTAKQAFVQALAIAQKSGRPADIGLGYRGMGYWHSNVGEYDQAVTWYQKALHQFEQQQRTRQYIKTLSYIIFCYTRLHQDKQALYYIKKGISMASKEGYTDLLIAFYNGYAVYADQHKQFKEALQYRKKILTYWKEKKAWQEYYISLFNMGLLYKNMKEYHRSEQAFRETLAYTQRVHDTYLKGYVLAGIPYALIPLGKLDEAENFCQQAIDWIDKTNTEKHALLVDINDHLGRIEEKRGNFQKALMYYRRQVVHKDSVFNAEKIKQVNELEARYQNREKEEQIRQLAETNARQTRQIWIGSGGVTILLILLGTLYHLYRRIGQSRQKIRQQSEQLTLMMKELHHRVKNNLAIVSSLLSLQATHLKDENALEAVRVSHQRVEAMSLIHQRLYQTEEVTTIDMQAYLTDLTYGLMKAYGYQPTEFDLQLDIQVINLDVDVATPIGLIANELITNSFKHAFPGIPHPRLVIKLDSIPGAALPGVTLEVHDNGPGIETRNWQKLDRRSSFGKQLVVMLTDQMEGKLELFQQNGALFRLSVPQTRLSA</sequence>
<evidence type="ECO:0000256" key="3">
    <source>
        <dbReference type="ARBA" id="ARBA00022553"/>
    </source>
</evidence>
<organism evidence="12 13">
    <name type="scientific">Larkinella arboricola</name>
    <dbReference type="NCBI Taxonomy" id="643671"/>
    <lineage>
        <taxon>Bacteria</taxon>
        <taxon>Pseudomonadati</taxon>
        <taxon>Bacteroidota</taxon>
        <taxon>Cytophagia</taxon>
        <taxon>Cytophagales</taxon>
        <taxon>Spirosomataceae</taxon>
        <taxon>Larkinella</taxon>
    </lineage>
</organism>
<dbReference type="Gene3D" id="3.30.450.20">
    <property type="entry name" value="PAS domain"/>
    <property type="match status" value="1"/>
</dbReference>
<dbReference type="GO" id="GO:0005524">
    <property type="term" value="F:ATP binding"/>
    <property type="evidence" value="ECO:0007669"/>
    <property type="project" value="UniProtKB-KW"/>
</dbReference>
<feature type="signal peptide" evidence="10">
    <location>
        <begin position="1"/>
        <end position="20"/>
    </location>
</feature>
<feature type="domain" description="Histidine kinase/HSP90-like ATPase" evidence="11">
    <location>
        <begin position="492"/>
        <end position="595"/>
    </location>
</feature>
<name>A0A327WQQ8_LARAB</name>
<dbReference type="OrthoDB" id="9767435at2"/>
<keyword evidence="9" id="KW-0472">Membrane</keyword>
<keyword evidence="8" id="KW-0175">Coiled coil</keyword>
<dbReference type="InterPro" id="IPR003594">
    <property type="entry name" value="HATPase_dom"/>
</dbReference>
<keyword evidence="6 12" id="KW-0418">Kinase</keyword>
<evidence type="ECO:0000256" key="1">
    <source>
        <dbReference type="ARBA" id="ARBA00000085"/>
    </source>
</evidence>
<dbReference type="Gene3D" id="3.30.565.10">
    <property type="entry name" value="Histidine kinase-like ATPase, C-terminal domain"/>
    <property type="match status" value="1"/>
</dbReference>
<dbReference type="Pfam" id="PF07568">
    <property type="entry name" value="HisKA_2"/>
    <property type="match status" value="1"/>
</dbReference>
<keyword evidence="3" id="KW-0597">Phosphoprotein</keyword>
<feature type="coiled-coil region" evidence="8">
    <location>
        <begin position="315"/>
        <end position="351"/>
    </location>
</feature>
<evidence type="ECO:0000256" key="5">
    <source>
        <dbReference type="ARBA" id="ARBA00022741"/>
    </source>
</evidence>
<dbReference type="InterPro" id="IPR011495">
    <property type="entry name" value="Sig_transdc_His_kin_sub2_dim/P"/>
</dbReference>
<evidence type="ECO:0000256" key="8">
    <source>
        <dbReference type="SAM" id="Coils"/>
    </source>
</evidence>
<keyword evidence="9" id="KW-0812">Transmembrane</keyword>
<dbReference type="SMART" id="SM00387">
    <property type="entry name" value="HATPase_c"/>
    <property type="match status" value="1"/>
</dbReference>
<dbReference type="SUPFAM" id="SSF55874">
    <property type="entry name" value="ATPase domain of HSP90 chaperone/DNA topoisomerase II/histidine kinase"/>
    <property type="match status" value="1"/>
</dbReference>
<feature type="chain" id="PRO_5016348458" description="histidine kinase" evidence="10">
    <location>
        <begin position="21"/>
        <end position="598"/>
    </location>
</feature>
<keyword evidence="4" id="KW-0808">Transferase</keyword>
<evidence type="ECO:0000256" key="9">
    <source>
        <dbReference type="SAM" id="Phobius"/>
    </source>
</evidence>
<evidence type="ECO:0000313" key="13">
    <source>
        <dbReference type="Proteomes" id="UP000248790"/>
    </source>
</evidence>
<dbReference type="InterPro" id="IPR011990">
    <property type="entry name" value="TPR-like_helical_dom_sf"/>
</dbReference>
<protein>
    <recommendedName>
        <fullName evidence="2">histidine kinase</fullName>
        <ecNumber evidence="2">2.7.13.3</ecNumber>
    </recommendedName>
</protein>
<evidence type="ECO:0000259" key="11">
    <source>
        <dbReference type="SMART" id="SM00387"/>
    </source>
</evidence>
<feature type="transmembrane region" description="Helical" evidence="9">
    <location>
        <begin position="352"/>
        <end position="373"/>
    </location>
</feature>
<dbReference type="Gene3D" id="1.25.40.10">
    <property type="entry name" value="Tetratricopeptide repeat domain"/>
    <property type="match status" value="2"/>
</dbReference>
<dbReference type="PANTHER" id="PTHR41523:SF8">
    <property type="entry name" value="ETHYLENE RESPONSE SENSOR PROTEIN"/>
    <property type="match status" value="1"/>
</dbReference>
<dbReference type="InterPro" id="IPR019734">
    <property type="entry name" value="TPR_rpt"/>
</dbReference>
<keyword evidence="5" id="KW-0547">Nucleotide-binding</keyword>
<keyword evidence="10" id="KW-0732">Signal</keyword>
<evidence type="ECO:0000256" key="7">
    <source>
        <dbReference type="ARBA" id="ARBA00022840"/>
    </source>
</evidence>
<proteinExistence type="predicted"/>
<dbReference type="EC" id="2.7.13.3" evidence="2"/>
<dbReference type="RefSeq" id="WP_111630714.1">
    <property type="nucleotide sequence ID" value="NZ_QLMC01000006.1"/>
</dbReference>
<keyword evidence="13" id="KW-1185">Reference proteome</keyword>
<keyword evidence="7" id="KW-0067">ATP-binding</keyword>
<accession>A0A327WQQ8</accession>
<dbReference type="InterPro" id="IPR036890">
    <property type="entry name" value="HATPase_C_sf"/>
</dbReference>
<dbReference type="PANTHER" id="PTHR41523">
    <property type="entry name" value="TWO-COMPONENT SYSTEM SENSOR PROTEIN"/>
    <property type="match status" value="1"/>
</dbReference>
<dbReference type="Pfam" id="PF02518">
    <property type="entry name" value="HATPase_c"/>
    <property type="match status" value="1"/>
</dbReference>
<dbReference type="AlphaFoldDB" id="A0A327WQQ8"/>
<evidence type="ECO:0000256" key="6">
    <source>
        <dbReference type="ARBA" id="ARBA00022777"/>
    </source>
</evidence>
<dbReference type="SUPFAM" id="SSF48452">
    <property type="entry name" value="TPR-like"/>
    <property type="match status" value="2"/>
</dbReference>
<reference evidence="12 13" key="1">
    <citation type="submission" date="2018-06" db="EMBL/GenBank/DDBJ databases">
        <title>Genomic Encyclopedia of Archaeal and Bacterial Type Strains, Phase II (KMG-II): from individual species to whole genera.</title>
        <authorList>
            <person name="Goeker M."/>
        </authorList>
    </citation>
    <scope>NUCLEOTIDE SEQUENCE [LARGE SCALE GENOMIC DNA]</scope>
    <source>
        <strain evidence="12 13">DSM 21851</strain>
    </source>
</reference>
<evidence type="ECO:0000256" key="10">
    <source>
        <dbReference type="SAM" id="SignalP"/>
    </source>
</evidence>
<evidence type="ECO:0000256" key="2">
    <source>
        <dbReference type="ARBA" id="ARBA00012438"/>
    </source>
</evidence>